<feature type="domain" description="Glucosamine/galactosamine-6-phosphate isomerase" evidence="5">
    <location>
        <begin position="7"/>
        <end position="75"/>
    </location>
</feature>
<evidence type="ECO:0000256" key="2">
    <source>
        <dbReference type="ARBA" id="ARBA00005526"/>
    </source>
</evidence>
<dbReference type="GO" id="GO:0006043">
    <property type="term" value="P:glucosamine catabolic process"/>
    <property type="evidence" value="ECO:0007669"/>
    <property type="project" value="TreeGrafter"/>
</dbReference>
<dbReference type="Pfam" id="PF01182">
    <property type="entry name" value="Glucosamine_iso"/>
    <property type="match status" value="1"/>
</dbReference>
<keyword evidence="6" id="KW-0413">Isomerase</keyword>
<dbReference type="GO" id="GO:0004342">
    <property type="term" value="F:glucosamine-6-phosphate deaminase activity"/>
    <property type="evidence" value="ECO:0007669"/>
    <property type="project" value="UniProtKB-EC"/>
</dbReference>
<dbReference type="GO" id="GO:0016853">
    <property type="term" value="F:isomerase activity"/>
    <property type="evidence" value="ECO:0007669"/>
    <property type="project" value="UniProtKB-KW"/>
</dbReference>
<evidence type="ECO:0000259" key="5">
    <source>
        <dbReference type="Pfam" id="PF01182"/>
    </source>
</evidence>
<sequence length="93" mass="10382">MDEYVGLPRDHSESYHTFMFREFFSHVDIPPSNVHILDGNAVDLIAECKAYEEKIKSFGGVELFLGGIGEDGHIAFNVGISSLNNRLQLNLVV</sequence>
<dbReference type="KEGG" id="more:E1B28_010053"/>
<dbReference type="GO" id="GO:0042802">
    <property type="term" value="F:identical protein binding"/>
    <property type="evidence" value="ECO:0007669"/>
    <property type="project" value="TreeGrafter"/>
</dbReference>
<keyword evidence="4" id="KW-0378">Hydrolase</keyword>
<evidence type="ECO:0000313" key="6">
    <source>
        <dbReference type="EMBL" id="KAG7090986.1"/>
    </source>
</evidence>
<dbReference type="InterPro" id="IPR018321">
    <property type="entry name" value="Glucosamine6P_isomerase_CS"/>
</dbReference>
<name>A0A9P7RWA8_9AGAR</name>
<evidence type="ECO:0000256" key="3">
    <source>
        <dbReference type="ARBA" id="ARBA00012680"/>
    </source>
</evidence>
<dbReference type="AlphaFoldDB" id="A0A9P7RWA8"/>
<dbReference type="EMBL" id="CM032186">
    <property type="protein sequence ID" value="KAG7090986.1"/>
    <property type="molecule type" value="Genomic_DNA"/>
</dbReference>
<dbReference type="InterPro" id="IPR004547">
    <property type="entry name" value="Glucosamine6P_isomerase"/>
</dbReference>
<comment type="catalytic activity">
    <reaction evidence="1">
        <text>alpha-D-glucosamine 6-phosphate + H2O = beta-D-fructose 6-phosphate + NH4(+)</text>
        <dbReference type="Rhea" id="RHEA:12172"/>
        <dbReference type="ChEBI" id="CHEBI:15377"/>
        <dbReference type="ChEBI" id="CHEBI:28938"/>
        <dbReference type="ChEBI" id="CHEBI:57634"/>
        <dbReference type="ChEBI" id="CHEBI:75989"/>
        <dbReference type="EC" id="3.5.99.6"/>
    </reaction>
</comment>
<evidence type="ECO:0000256" key="4">
    <source>
        <dbReference type="ARBA" id="ARBA00022801"/>
    </source>
</evidence>
<dbReference type="EC" id="3.5.99.6" evidence="3"/>
<protein>
    <recommendedName>
        <fullName evidence="3">glucosamine-6-phosphate deaminase</fullName>
        <ecNumber evidence="3">3.5.99.6</ecNumber>
    </recommendedName>
</protein>
<comment type="similarity">
    <text evidence="2">Belongs to the glucosamine/galactosamine-6-phosphate isomerase family.</text>
</comment>
<dbReference type="SUPFAM" id="SSF100950">
    <property type="entry name" value="NagB/RpiA/CoA transferase-like"/>
    <property type="match status" value="1"/>
</dbReference>
<dbReference type="InterPro" id="IPR037171">
    <property type="entry name" value="NagB/RpiA_transferase-like"/>
</dbReference>
<proteinExistence type="inferred from homology"/>
<dbReference type="PROSITE" id="PS01161">
    <property type="entry name" value="GLC_GALNAC_ISOMERASE"/>
    <property type="match status" value="1"/>
</dbReference>
<comment type="caution">
    <text evidence="6">The sequence shown here is derived from an EMBL/GenBank/DDBJ whole genome shotgun (WGS) entry which is preliminary data.</text>
</comment>
<keyword evidence="7" id="KW-1185">Reference proteome</keyword>
<dbReference type="Proteomes" id="UP001049176">
    <property type="component" value="Chromosome 6"/>
</dbReference>
<dbReference type="OrthoDB" id="7663298at2759"/>
<gene>
    <name evidence="6" type="primary">GNPDA1</name>
    <name evidence="6" type="ORF">E1B28_010053</name>
</gene>
<evidence type="ECO:0000313" key="7">
    <source>
        <dbReference type="Proteomes" id="UP001049176"/>
    </source>
</evidence>
<reference evidence="6" key="1">
    <citation type="journal article" date="2021" name="Genome Biol. Evol.">
        <title>The assembled and annotated genome of the fairy-ring fungus Marasmius oreades.</title>
        <authorList>
            <person name="Hiltunen M."/>
            <person name="Ament-Velasquez S.L."/>
            <person name="Johannesson H."/>
        </authorList>
    </citation>
    <scope>NUCLEOTIDE SEQUENCE</scope>
    <source>
        <strain evidence="6">03SP1</strain>
    </source>
</reference>
<dbReference type="GO" id="GO:0019262">
    <property type="term" value="P:N-acetylneuraminate catabolic process"/>
    <property type="evidence" value="ECO:0007669"/>
    <property type="project" value="TreeGrafter"/>
</dbReference>
<dbReference type="Gene3D" id="3.40.50.1360">
    <property type="match status" value="1"/>
</dbReference>
<dbReference type="GeneID" id="66079129"/>
<dbReference type="GO" id="GO:0005737">
    <property type="term" value="C:cytoplasm"/>
    <property type="evidence" value="ECO:0007669"/>
    <property type="project" value="TreeGrafter"/>
</dbReference>
<dbReference type="GO" id="GO:0005975">
    <property type="term" value="P:carbohydrate metabolic process"/>
    <property type="evidence" value="ECO:0007669"/>
    <property type="project" value="InterPro"/>
</dbReference>
<dbReference type="PANTHER" id="PTHR11280">
    <property type="entry name" value="GLUCOSAMINE-6-PHOSPHATE ISOMERASE"/>
    <property type="match status" value="1"/>
</dbReference>
<evidence type="ECO:0000256" key="1">
    <source>
        <dbReference type="ARBA" id="ARBA00000644"/>
    </source>
</evidence>
<dbReference type="GO" id="GO:0006046">
    <property type="term" value="P:N-acetylglucosamine catabolic process"/>
    <property type="evidence" value="ECO:0007669"/>
    <property type="project" value="TreeGrafter"/>
</dbReference>
<dbReference type="InterPro" id="IPR006148">
    <property type="entry name" value="Glc/Gal-6P_isomerase"/>
</dbReference>
<organism evidence="6 7">
    <name type="scientific">Marasmius oreades</name>
    <name type="common">fairy-ring Marasmius</name>
    <dbReference type="NCBI Taxonomy" id="181124"/>
    <lineage>
        <taxon>Eukaryota</taxon>
        <taxon>Fungi</taxon>
        <taxon>Dikarya</taxon>
        <taxon>Basidiomycota</taxon>
        <taxon>Agaricomycotina</taxon>
        <taxon>Agaricomycetes</taxon>
        <taxon>Agaricomycetidae</taxon>
        <taxon>Agaricales</taxon>
        <taxon>Marasmiineae</taxon>
        <taxon>Marasmiaceae</taxon>
        <taxon>Marasmius</taxon>
    </lineage>
</organism>
<dbReference type="RefSeq" id="XP_043007456.1">
    <property type="nucleotide sequence ID" value="XM_043154995.1"/>
</dbReference>
<accession>A0A9P7RWA8</accession>
<dbReference type="PANTHER" id="PTHR11280:SF5">
    <property type="entry name" value="GLUCOSAMINE-6-PHOSPHATE ISOMERASE"/>
    <property type="match status" value="1"/>
</dbReference>